<evidence type="ECO:0000313" key="1">
    <source>
        <dbReference type="EMBL" id="KAK8851486.1"/>
    </source>
</evidence>
<dbReference type="Proteomes" id="UP001390339">
    <property type="component" value="Unassembled WGS sequence"/>
</dbReference>
<accession>A0ABR2HQY0</accession>
<reference evidence="1 2" key="1">
    <citation type="journal article" date="2024" name="IMA Fungus">
        <title>Apiospora arundinis, a panoply of carbohydrate-active enzymes and secondary metabolites.</title>
        <authorList>
            <person name="Sorensen T."/>
            <person name="Petersen C."/>
            <person name="Muurmann A.T."/>
            <person name="Christiansen J.V."/>
            <person name="Brundto M.L."/>
            <person name="Overgaard C.K."/>
            <person name="Boysen A.T."/>
            <person name="Wollenberg R.D."/>
            <person name="Larsen T.O."/>
            <person name="Sorensen J.L."/>
            <person name="Nielsen K.L."/>
            <person name="Sondergaard T.E."/>
        </authorList>
    </citation>
    <scope>NUCLEOTIDE SEQUENCE [LARGE SCALE GENOMIC DNA]</scope>
    <source>
        <strain evidence="1 2">AAU 773</strain>
    </source>
</reference>
<protein>
    <submittedName>
        <fullName evidence="1">Uncharacterized protein</fullName>
    </submittedName>
</protein>
<sequence>MDNGYCLYIECRSTTRVLDTGDENPSVVPVSQDAYDVPTNQQRARLFFLESPWAQGEHFKNHNWITWLGGPEFGHTSRPDPSNKLIYCRLLPVQESLIKQGLIARPEKGDIEREVCKFNISLNPREYMTRTKAWKVNDNREQPTAEELVSLRLAHFPKVPGLVTKAPIVLSGVALSKPANTQLCSFERTMAVPEIREGILKPLMARWQALSNLARTSQTMFMSIELLYSHWDLTNQWFGGRDLTIKDYDERKYRGAWTKEQKAQAKLILKTIELERQKKEKKGAHVELFDPIKIVSVHPVRSRQVFGSKTLAGDKIPDTEWFDHSDSFPDPMSEDPILKGESHISLLRSIYRHGEHIQVLNLHRTPFLNVDTVKAFVQAMPNLQTLGIYSCDLLNISHTKDLLNIVIDANRANTARPLIEFDYYPRFYRGPVENRVGSYGVFWNDEGGINTAKAVAAGLLSILRVAKQGKIELVTAGKAFLKWLNDFPWEFCTLPSILVSIARILAYEDQYESMLGGAYQERPGDLRQLLLDNVAPDTITLQRTLHNDLYVAVMGTPLPKWHIDQMEFFKCSECGEKLYASFFKANQAIRAPGNRMCHGCDLLALLQNPYHNFSEFKRIIAAVPWMRRNGKVDNLRALFRGEHLERPNDQNWKTNLIKACRFLRDEAPASIEDQAALAEQRLAGLVEEKSNATNQWQHRNYDKEIAEVCELRHHHRTVLGEQLPPANKPSEANDWDDLRRKYCLDLGVQTGRITNQGPHMALGWQSWM</sequence>
<evidence type="ECO:0000313" key="2">
    <source>
        <dbReference type="Proteomes" id="UP001390339"/>
    </source>
</evidence>
<gene>
    <name evidence="1" type="ORF">PGQ11_013965</name>
</gene>
<proteinExistence type="predicted"/>
<comment type="caution">
    <text evidence="1">The sequence shown here is derived from an EMBL/GenBank/DDBJ whole genome shotgun (WGS) entry which is preliminary data.</text>
</comment>
<organism evidence="1 2">
    <name type="scientific">Apiospora arundinis</name>
    <dbReference type="NCBI Taxonomy" id="335852"/>
    <lineage>
        <taxon>Eukaryota</taxon>
        <taxon>Fungi</taxon>
        <taxon>Dikarya</taxon>
        <taxon>Ascomycota</taxon>
        <taxon>Pezizomycotina</taxon>
        <taxon>Sordariomycetes</taxon>
        <taxon>Xylariomycetidae</taxon>
        <taxon>Amphisphaeriales</taxon>
        <taxon>Apiosporaceae</taxon>
        <taxon>Apiospora</taxon>
    </lineage>
</organism>
<name>A0ABR2HQY0_9PEZI</name>
<dbReference type="EMBL" id="JAPCWZ010000009">
    <property type="protein sequence ID" value="KAK8851486.1"/>
    <property type="molecule type" value="Genomic_DNA"/>
</dbReference>
<keyword evidence="2" id="KW-1185">Reference proteome</keyword>